<accession>A0ABN5N5Z8</accession>
<protein>
    <submittedName>
        <fullName evidence="1">Uncharacterized protein</fullName>
    </submittedName>
</protein>
<dbReference type="EMBL" id="CP030926">
    <property type="protein sequence ID" value="AXN40699.1"/>
    <property type="molecule type" value="Genomic_DNA"/>
</dbReference>
<dbReference type="Proteomes" id="UP000260457">
    <property type="component" value="Chromosome"/>
</dbReference>
<evidence type="ECO:0000313" key="1">
    <source>
        <dbReference type="EMBL" id="AXN40699.1"/>
    </source>
</evidence>
<sequence length="62" mass="6964">MIKPIMKCQVIVGNLVVSITTEKFLIGKVQRTPAKPSQVPDVYTIQECEKRRVSVNYTQSGL</sequence>
<organism evidence="1 2">
    <name type="scientific">Peribacillus butanolivorans</name>
    <dbReference type="NCBI Taxonomy" id="421767"/>
    <lineage>
        <taxon>Bacteria</taxon>
        <taxon>Bacillati</taxon>
        <taxon>Bacillota</taxon>
        <taxon>Bacilli</taxon>
        <taxon>Bacillales</taxon>
        <taxon>Bacillaceae</taxon>
        <taxon>Peribacillus</taxon>
    </lineage>
</organism>
<name>A0ABN5N5Z8_9BACI</name>
<keyword evidence="2" id="KW-1185">Reference proteome</keyword>
<evidence type="ECO:0000313" key="2">
    <source>
        <dbReference type="Proteomes" id="UP000260457"/>
    </source>
</evidence>
<proteinExistence type="predicted"/>
<gene>
    <name evidence="1" type="ORF">DTO10_21505</name>
</gene>
<reference evidence="1 2" key="1">
    <citation type="submission" date="2018-07" db="EMBL/GenBank/DDBJ databases">
        <title>The molecular basis for the intramolecular migration of carboxyl group in the catabolism of para-hydroxybenzoate via gentisate.</title>
        <authorList>
            <person name="Zhao H."/>
            <person name="Xu Y."/>
            <person name="Lin S."/>
            <person name="Spain J.C."/>
            <person name="Zhou N.-Y."/>
        </authorList>
    </citation>
    <scope>NUCLEOTIDE SEQUENCE [LARGE SCALE GENOMIC DNA]</scope>
    <source>
        <strain evidence="1 2">PHB-7a</strain>
    </source>
</reference>